<name>A0A0C2GWE8_9BILA</name>
<dbReference type="AlphaFoldDB" id="A0A0C2GWE8"/>
<dbReference type="EMBL" id="KN728720">
    <property type="protein sequence ID" value="KIH63354.1"/>
    <property type="molecule type" value="Genomic_DNA"/>
</dbReference>
<organism evidence="1 2">
    <name type="scientific">Ancylostoma duodenale</name>
    <dbReference type="NCBI Taxonomy" id="51022"/>
    <lineage>
        <taxon>Eukaryota</taxon>
        <taxon>Metazoa</taxon>
        <taxon>Ecdysozoa</taxon>
        <taxon>Nematoda</taxon>
        <taxon>Chromadorea</taxon>
        <taxon>Rhabditida</taxon>
        <taxon>Rhabditina</taxon>
        <taxon>Rhabditomorpha</taxon>
        <taxon>Strongyloidea</taxon>
        <taxon>Ancylostomatidae</taxon>
        <taxon>Ancylostomatinae</taxon>
        <taxon>Ancylostoma</taxon>
    </lineage>
</organism>
<gene>
    <name evidence="1" type="ORF">ANCDUO_06345</name>
</gene>
<accession>A0A0C2GWE8</accession>
<proteinExistence type="predicted"/>
<dbReference type="Proteomes" id="UP000054047">
    <property type="component" value="Unassembled WGS sequence"/>
</dbReference>
<sequence>MELGTLDEMEQLHKVMIECGFDNSSDVFIRTLTESMLEKRYAFTILDSLVDSIQIIEDFASLVTDCMFAEKRRTKSSSTRVSQKNPVMFKPLID</sequence>
<reference evidence="1 2" key="1">
    <citation type="submission" date="2013-12" db="EMBL/GenBank/DDBJ databases">
        <title>Draft genome of the parsitic nematode Ancylostoma duodenale.</title>
        <authorList>
            <person name="Mitreva M."/>
        </authorList>
    </citation>
    <scope>NUCLEOTIDE SEQUENCE [LARGE SCALE GENOMIC DNA]</scope>
    <source>
        <strain evidence="1 2">Zhejiang</strain>
    </source>
</reference>
<evidence type="ECO:0000313" key="2">
    <source>
        <dbReference type="Proteomes" id="UP000054047"/>
    </source>
</evidence>
<protein>
    <submittedName>
        <fullName evidence="1">Uncharacterized protein</fullName>
    </submittedName>
</protein>
<evidence type="ECO:0000313" key="1">
    <source>
        <dbReference type="EMBL" id="KIH63354.1"/>
    </source>
</evidence>
<keyword evidence="2" id="KW-1185">Reference proteome</keyword>